<feature type="domain" description="Methyl-accepting transducer" evidence="11">
    <location>
        <begin position="373"/>
        <end position="609"/>
    </location>
</feature>
<keyword evidence="6" id="KW-1133">Transmembrane helix</keyword>
<keyword evidence="2" id="KW-1003">Cell membrane</keyword>
<dbReference type="InterPro" id="IPR033479">
    <property type="entry name" value="dCache_1"/>
</dbReference>
<name>A0A220MC32_9BACL</name>
<organism evidence="13 14">
    <name type="scientific">Brevibacillus formosus</name>
    <dbReference type="NCBI Taxonomy" id="54913"/>
    <lineage>
        <taxon>Bacteria</taxon>
        <taxon>Bacillati</taxon>
        <taxon>Bacillota</taxon>
        <taxon>Bacilli</taxon>
        <taxon>Bacillales</taxon>
        <taxon>Paenibacillaceae</taxon>
        <taxon>Brevibacillus</taxon>
    </lineage>
</organism>
<dbReference type="RefSeq" id="WP_088906182.1">
    <property type="nucleotide sequence ID" value="NZ_CP018145.1"/>
</dbReference>
<dbReference type="SMART" id="SM00283">
    <property type="entry name" value="MA"/>
    <property type="match status" value="1"/>
</dbReference>
<evidence type="ECO:0000256" key="3">
    <source>
        <dbReference type="ARBA" id="ARBA00022481"/>
    </source>
</evidence>
<accession>A0A220MC32</accession>
<keyword evidence="4" id="KW-0145">Chemotaxis</keyword>
<keyword evidence="5" id="KW-0812">Transmembrane</keyword>
<dbReference type="Pfam" id="PF00015">
    <property type="entry name" value="MCPsignal"/>
    <property type="match status" value="1"/>
</dbReference>
<dbReference type="Proteomes" id="UP000197781">
    <property type="component" value="Chromosome"/>
</dbReference>
<dbReference type="InterPro" id="IPR004089">
    <property type="entry name" value="MCPsignal_dom"/>
</dbReference>
<comment type="subcellular location">
    <subcellularLocation>
        <location evidence="1">Cell membrane</location>
        <topology evidence="1">Multi-pass membrane protein</topology>
    </subcellularLocation>
</comment>
<dbReference type="PROSITE" id="PS50885">
    <property type="entry name" value="HAMP"/>
    <property type="match status" value="1"/>
</dbReference>
<dbReference type="InterPro" id="IPR029151">
    <property type="entry name" value="Sensor-like_sf"/>
</dbReference>
<dbReference type="SMART" id="SM00304">
    <property type="entry name" value="HAMP"/>
    <property type="match status" value="1"/>
</dbReference>
<evidence type="ECO:0000259" key="12">
    <source>
        <dbReference type="PROSITE" id="PS50885"/>
    </source>
</evidence>
<dbReference type="GO" id="GO:0006935">
    <property type="term" value="P:chemotaxis"/>
    <property type="evidence" value="ECO:0007669"/>
    <property type="project" value="UniProtKB-KW"/>
</dbReference>
<evidence type="ECO:0000256" key="7">
    <source>
        <dbReference type="ARBA" id="ARBA00023136"/>
    </source>
</evidence>
<evidence type="ECO:0000256" key="10">
    <source>
        <dbReference type="PROSITE-ProRule" id="PRU00284"/>
    </source>
</evidence>
<protein>
    <submittedName>
        <fullName evidence="13">Chemotaxis protein</fullName>
    </submittedName>
</protein>
<evidence type="ECO:0000313" key="13">
    <source>
        <dbReference type="EMBL" id="ASJ52260.1"/>
    </source>
</evidence>
<feature type="domain" description="HAMP" evidence="12">
    <location>
        <begin position="302"/>
        <end position="354"/>
    </location>
</feature>
<dbReference type="SUPFAM" id="SSF58104">
    <property type="entry name" value="Methyl-accepting chemotaxis protein (MCP) signaling domain"/>
    <property type="match status" value="1"/>
</dbReference>
<dbReference type="PROSITE" id="PS50111">
    <property type="entry name" value="CHEMOTAXIS_TRANSDUC_2"/>
    <property type="match status" value="1"/>
</dbReference>
<evidence type="ECO:0000256" key="6">
    <source>
        <dbReference type="ARBA" id="ARBA00022989"/>
    </source>
</evidence>
<proteinExistence type="inferred from homology"/>
<evidence type="ECO:0000256" key="2">
    <source>
        <dbReference type="ARBA" id="ARBA00022475"/>
    </source>
</evidence>
<evidence type="ECO:0000256" key="1">
    <source>
        <dbReference type="ARBA" id="ARBA00004651"/>
    </source>
</evidence>
<dbReference type="AlphaFoldDB" id="A0A220MC32"/>
<evidence type="ECO:0000259" key="11">
    <source>
        <dbReference type="PROSITE" id="PS50111"/>
    </source>
</evidence>
<dbReference type="InterPro" id="IPR003660">
    <property type="entry name" value="HAMP_dom"/>
</dbReference>
<dbReference type="Pfam" id="PF00672">
    <property type="entry name" value="HAMP"/>
    <property type="match status" value="1"/>
</dbReference>
<dbReference type="Gene3D" id="3.30.450.20">
    <property type="entry name" value="PAS domain"/>
    <property type="match status" value="2"/>
</dbReference>
<evidence type="ECO:0000256" key="9">
    <source>
        <dbReference type="ARBA" id="ARBA00029447"/>
    </source>
</evidence>
<keyword evidence="7" id="KW-0472">Membrane</keyword>
<dbReference type="PANTHER" id="PTHR32089:SF114">
    <property type="entry name" value="METHYL-ACCEPTING CHEMOTAXIS PROTEIN MCPB"/>
    <property type="match status" value="1"/>
</dbReference>
<dbReference type="GO" id="GO:0005886">
    <property type="term" value="C:plasma membrane"/>
    <property type="evidence" value="ECO:0007669"/>
    <property type="project" value="UniProtKB-SubCell"/>
</dbReference>
<dbReference type="CDD" id="cd06225">
    <property type="entry name" value="HAMP"/>
    <property type="match status" value="1"/>
</dbReference>
<keyword evidence="3" id="KW-0488">Methylation</keyword>
<evidence type="ECO:0000256" key="4">
    <source>
        <dbReference type="ARBA" id="ARBA00022500"/>
    </source>
</evidence>
<keyword evidence="8 10" id="KW-0807">Transducer</keyword>
<dbReference type="Gene3D" id="1.10.8.500">
    <property type="entry name" value="HAMP domain in histidine kinase"/>
    <property type="match status" value="1"/>
</dbReference>
<dbReference type="CDD" id="cd11386">
    <property type="entry name" value="MCP_signal"/>
    <property type="match status" value="1"/>
</dbReference>
<reference evidence="13 14" key="1">
    <citation type="submission" date="2016-11" db="EMBL/GenBank/DDBJ databases">
        <authorList>
            <person name="Jaros S."/>
            <person name="Januszkiewicz K."/>
            <person name="Wedrychowicz H."/>
        </authorList>
    </citation>
    <scope>NUCLEOTIDE SEQUENCE [LARGE SCALE GENOMIC DNA]</scope>
    <source>
        <strain evidence="13 14">NF2</strain>
    </source>
</reference>
<dbReference type="KEGG" id="bfm:BP422_01140"/>
<dbReference type="CDD" id="cd12914">
    <property type="entry name" value="PDC1_DGC_like"/>
    <property type="match status" value="1"/>
</dbReference>
<dbReference type="CDD" id="cd12912">
    <property type="entry name" value="PDC2_MCP_like"/>
    <property type="match status" value="1"/>
</dbReference>
<dbReference type="PANTHER" id="PTHR32089">
    <property type="entry name" value="METHYL-ACCEPTING CHEMOTAXIS PROTEIN MCPB"/>
    <property type="match status" value="1"/>
</dbReference>
<dbReference type="Gene3D" id="1.10.287.950">
    <property type="entry name" value="Methyl-accepting chemotaxis protein"/>
    <property type="match status" value="1"/>
</dbReference>
<gene>
    <name evidence="13" type="ORF">BP422_01140</name>
</gene>
<dbReference type="GO" id="GO:0007165">
    <property type="term" value="P:signal transduction"/>
    <property type="evidence" value="ECO:0007669"/>
    <property type="project" value="UniProtKB-KW"/>
</dbReference>
<dbReference type="EMBL" id="CP018145">
    <property type="protein sequence ID" value="ASJ52260.1"/>
    <property type="molecule type" value="Genomic_DNA"/>
</dbReference>
<comment type="similarity">
    <text evidence="9">Belongs to the methyl-accepting chemotaxis (MCP) protein family.</text>
</comment>
<evidence type="ECO:0000256" key="5">
    <source>
        <dbReference type="ARBA" id="ARBA00022692"/>
    </source>
</evidence>
<evidence type="ECO:0000256" key="8">
    <source>
        <dbReference type="ARBA" id="ARBA00023224"/>
    </source>
</evidence>
<dbReference type="Pfam" id="PF02743">
    <property type="entry name" value="dCache_1"/>
    <property type="match status" value="1"/>
</dbReference>
<evidence type="ECO:0000313" key="14">
    <source>
        <dbReference type="Proteomes" id="UP000197781"/>
    </source>
</evidence>
<sequence>MTVNLRNWFRSYRTKLIITFLLILLVPSLVVGSLAYHQAKKEIEKQVMDSANENVDLVNSFANSTFEGKKKDADYLAKEITPSVKSADVQKEIMQHLNMYMGMHPEAASISLGTADGQYFRAPKQEVQAGFDPRTRDWYKRAMENKGTVVVTEPYISAVSGEVLVAVAKTTEDGAGVICITVGIEQIKQLANSVSIGSDGDVIVVDSNKKYVVHPENQAGTVAQESFYDNMYQGEIGQFTYEEQSIPKKIYYVTNPATGWKIAGSMHLSEVEEAAQPIFAQTFWTITICLLLGGLIVAAVLRSLLQSIQEVKVHAVRVSQGILTDPIKVRSTDEIGELGHAFNTMQENLRALISDVEARAEQVAASSEQLTASAQQTSIANEHVTTAVQEVAGSAEQQTSGIDQNVRSLQDISEGVTRIVESVNVLSDTAQQTTIQAEEGGSFVAQVVSQMKSIHESVEQSDRMTKSLYDRSKEIGTISDVISGIAQQTNLLALNAAIEAARAGEHGKGFAVVATEVRLLAEQSQLSAKQISELITEIQRETKQSVDNMEKVKLDVAAGLNVSEETIHKFEGIMESTRLTNPHIAEVSLIAQQILAAVQEVTATANVLVTIAKSNAETAEEVAASTEEQLASMQEISSSAQSLSLLAEELKVLLNKFTY</sequence>
<dbReference type="SUPFAM" id="SSF103190">
    <property type="entry name" value="Sensory domain-like"/>
    <property type="match status" value="1"/>
</dbReference>